<evidence type="ECO:0000313" key="2">
    <source>
        <dbReference type="EMBL" id="PVY95550.1"/>
    </source>
</evidence>
<dbReference type="Proteomes" id="UP000245793">
    <property type="component" value="Unassembled WGS sequence"/>
</dbReference>
<feature type="region of interest" description="Disordered" evidence="1">
    <location>
        <begin position="182"/>
        <end position="274"/>
    </location>
</feature>
<feature type="compositionally biased region" description="Basic and acidic residues" evidence="1">
    <location>
        <begin position="209"/>
        <end position="238"/>
    </location>
</feature>
<sequence length="274" mass="31996">MDLIKLTCDFEVWKIANNLAEEFYPVDYPEERKADRERLIDFKDGLRNIKKSKHQLGRNLEELDKFLAYLNPKRRWEYSDLSMIDSLYMVEIRAEDLFDLMERGDIRFKKTDVYDIYRFLFEHEIYDREALVFLASVYEIALPQKIDWFEASDEYEFDDSDISKARKILKVEIKDVKKVVNDSNKKTKSAPKKVAPETKVTTVKKKSTAKSDSKESETVSVKKSDIKIKNKSKSDSKSTKAPTKKVATKKVATKKVATKKSETKTTSKKKKTDK</sequence>
<gene>
    <name evidence="2" type="ORF">C7381_10176</name>
</gene>
<dbReference type="EMBL" id="QEKV01000001">
    <property type="protein sequence ID" value="PVY95550.1"/>
    <property type="molecule type" value="Genomic_DNA"/>
</dbReference>
<name>A0A2U1E6H6_9FIRM</name>
<reference evidence="2 3" key="1">
    <citation type="submission" date="2018-04" db="EMBL/GenBank/DDBJ databases">
        <title>Genomic Encyclopedia of Type Strains, Phase IV (KMG-IV): sequencing the most valuable type-strain genomes for metagenomic binning, comparative biology and taxonomic classification.</title>
        <authorList>
            <person name="Goeker M."/>
        </authorList>
    </citation>
    <scope>NUCLEOTIDE SEQUENCE [LARGE SCALE GENOMIC DNA]</scope>
    <source>
        <strain evidence="2 3">DSM 20705</strain>
    </source>
</reference>
<dbReference type="RefSeq" id="WP_116479488.1">
    <property type="nucleotide sequence ID" value="NZ_QEKV01000001.1"/>
</dbReference>
<evidence type="ECO:0000256" key="1">
    <source>
        <dbReference type="SAM" id="MobiDB-lite"/>
    </source>
</evidence>
<keyword evidence="3" id="KW-1185">Reference proteome</keyword>
<protein>
    <submittedName>
        <fullName evidence="2">Uncharacterized protein</fullName>
    </submittedName>
</protein>
<feature type="compositionally biased region" description="Basic residues" evidence="1">
    <location>
        <begin position="242"/>
        <end position="258"/>
    </location>
</feature>
<organism evidence="2 3">
    <name type="scientific">Ezakiella coagulans</name>
    <dbReference type="NCBI Taxonomy" id="46507"/>
    <lineage>
        <taxon>Bacteria</taxon>
        <taxon>Bacillati</taxon>
        <taxon>Bacillota</taxon>
        <taxon>Tissierellia</taxon>
        <taxon>Ezakiella</taxon>
    </lineage>
</organism>
<evidence type="ECO:0000313" key="3">
    <source>
        <dbReference type="Proteomes" id="UP000245793"/>
    </source>
</evidence>
<comment type="caution">
    <text evidence="2">The sequence shown here is derived from an EMBL/GenBank/DDBJ whole genome shotgun (WGS) entry which is preliminary data.</text>
</comment>
<dbReference type="AlphaFoldDB" id="A0A2U1E6H6"/>
<proteinExistence type="predicted"/>
<accession>A0A2U1E6H6</accession>